<organism evidence="2 3">
    <name type="scientific">Elizabethkingia ursingii</name>
    <dbReference type="NCBI Taxonomy" id="1756150"/>
    <lineage>
        <taxon>Bacteria</taxon>
        <taxon>Pseudomonadati</taxon>
        <taxon>Bacteroidota</taxon>
        <taxon>Flavobacteriia</taxon>
        <taxon>Flavobacteriales</taxon>
        <taxon>Weeksellaceae</taxon>
        <taxon>Elizabethkingia</taxon>
    </lineage>
</organism>
<protein>
    <recommendedName>
        <fullName evidence="4">Phage shock protein PspC N-terminal domain-containing protein</fullName>
    </recommendedName>
</protein>
<feature type="transmembrane region" description="Helical" evidence="1">
    <location>
        <begin position="48"/>
        <end position="65"/>
    </location>
</feature>
<evidence type="ECO:0008006" key="4">
    <source>
        <dbReference type="Google" id="ProtNLM"/>
    </source>
</evidence>
<gene>
    <name evidence="2" type="ORF">BB021_18125</name>
</gene>
<dbReference type="Proteomes" id="UP000190016">
    <property type="component" value="Unassembled WGS sequence"/>
</dbReference>
<proteinExistence type="predicted"/>
<keyword evidence="1" id="KW-0812">Transmembrane</keyword>
<evidence type="ECO:0000256" key="1">
    <source>
        <dbReference type="SAM" id="Phobius"/>
    </source>
</evidence>
<comment type="caution">
    <text evidence="2">The sequence shown here is derived from an EMBL/GenBank/DDBJ whole genome shotgun (WGS) entry which is preliminary data.</text>
</comment>
<sequence>MNKKYKELKGKTRKEVFSVLGSGYIQESTDQILVYILKKYWFFNYGKIIYVFFIGEIVGYVYVYIDNISLNINN</sequence>
<evidence type="ECO:0000313" key="2">
    <source>
        <dbReference type="EMBL" id="OPB94520.1"/>
    </source>
</evidence>
<dbReference type="RefSeq" id="WP_078777715.1">
    <property type="nucleotide sequence ID" value="NZ_MBDS01000001.1"/>
</dbReference>
<evidence type="ECO:0000313" key="3">
    <source>
        <dbReference type="Proteomes" id="UP000190016"/>
    </source>
</evidence>
<dbReference type="EMBL" id="MBDS01000001">
    <property type="protein sequence ID" value="OPB94520.1"/>
    <property type="molecule type" value="Genomic_DNA"/>
</dbReference>
<reference evidence="2 3" key="1">
    <citation type="submission" date="2016-07" db="EMBL/GenBank/DDBJ databases">
        <title>Revisiting the Taxonomy of the Elizabethkingia Genus based on Whole-Genome Sequencing, Optical Mapping, and MALDI-TOF.</title>
        <authorList>
            <person name="Nicholson A.C."/>
        </authorList>
    </citation>
    <scope>NUCLEOTIDE SEQUENCE [LARGE SCALE GENOMIC DNA]</scope>
    <source>
        <strain evidence="2 3">C1558</strain>
    </source>
</reference>
<keyword evidence="1" id="KW-0472">Membrane</keyword>
<accession>A0ABX3NEJ0</accession>
<keyword evidence="3" id="KW-1185">Reference proteome</keyword>
<keyword evidence="1" id="KW-1133">Transmembrane helix</keyword>
<name>A0ABX3NEJ0_9FLAO</name>